<gene>
    <name evidence="2" type="ORF">PHMEG_00028</name>
</gene>
<dbReference type="SUPFAM" id="SSF49265">
    <property type="entry name" value="Fibronectin type III"/>
    <property type="match status" value="7"/>
</dbReference>
<dbReference type="SMART" id="SM00060">
    <property type="entry name" value="FN3"/>
    <property type="match status" value="14"/>
</dbReference>
<evidence type="ECO:0000313" key="2">
    <source>
        <dbReference type="EMBL" id="OWZ24847.1"/>
    </source>
</evidence>
<dbReference type="PROSITE" id="PS50853">
    <property type="entry name" value="FN3"/>
    <property type="match status" value="6"/>
</dbReference>
<dbReference type="InterPro" id="IPR036116">
    <property type="entry name" value="FN3_sf"/>
</dbReference>
<reference evidence="3" key="1">
    <citation type="submission" date="2017-03" db="EMBL/GenBank/DDBJ databases">
        <title>Phytopthora megakarya and P. palmivora, two closely related causual agents of cacao black pod achieved similar genome size and gene model numbers by different mechanisms.</title>
        <authorList>
            <person name="Ali S."/>
            <person name="Shao J."/>
            <person name="Larry D.J."/>
            <person name="Kronmiller B."/>
            <person name="Shen D."/>
            <person name="Strem M.D."/>
            <person name="Melnick R.L."/>
            <person name="Guiltinan M.J."/>
            <person name="Tyler B.M."/>
            <person name="Meinhardt L.W."/>
            <person name="Bailey B.A."/>
        </authorList>
    </citation>
    <scope>NUCLEOTIDE SEQUENCE [LARGE SCALE GENOMIC DNA]</scope>
    <source>
        <strain evidence="3">zdho120</strain>
    </source>
</reference>
<comment type="caution">
    <text evidence="2">The sequence shown here is derived from an EMBL/GenBank/DDBJ whole genome shotgun (WGS) entry which is preliminary data.</text>
</comment>
<feature type="domain" description="Fibronectin type-III" evidence="1">
    <location>
        <begin position="113"/>
        <end position="236"/>
    </location>
</feature>
<dbReference type="InterPro" id="IPR013783">
    <property type="entry name" value="Ig-like_fold"/>
</dbReference>
<feature type="domain" description="Fibronectin type-III" evidence="1">
    <location>
        <begin position="635"/>
        <end position="731"/>
    </location>
</feature>
<feature type="domain" description="Fibronectin type-III" evidence="1">
    <location>
        <begin position="1237"/>
        <end position="1353"/>
    </location>
</feature>
<dbReference type="InterPro" id="IPR039269">
    <property type="entry name" value="ANKFN1"/>
</dbReference>
<feature type="domain" description="Fibronectin type-III" evidence="1">
    <location>
        <begin position="2435"/>
        <end position="2545"/>
    </location>
</feature>
<evidence type="ECO:0000259" key="1">
    <source>
        <dbReference type="PROSITE" id="PS50853"/>
    </source>
</evidence>
<dbReference type="CDD" id="cd00063">
    <property type="entry name" value="FN3"/>
    <property type="match status" value="7"/>
</dbReference>
<dbReference type="OrthoDB" id="66330at2759"/>
<dbReference type="EMBL" id="NBNE01000001">
    <property type="protein sequence ID" value="OWZ24847.1"/>
    <property type="molecule type" value="Genomic_DNA"/>
</dbReference>
<feature type="domain" description="Fibronectin type-III" evidence="1">
    <location>
        <begin position="8"/>
        <end position="107"/>
    </location>
</feature>
<dbReference type="InterPro" id="IPR003961">
    <property type="entry name" value="FN3_dom"/>
</dbReference>
<protein>
    <recommendedName>
        <fullName evidence="1">Fibronectin type-III domain-containing protein</fullName>
    </recommendedName>
</protein>
<sequence length="4235" mass="443437">MYLSTSQGIWRVTAVAIATGTVTLTLSAPFAGGNGLSAQLGWTVPGVLPQDYHSKTIPAVSKTPEKTYTLVLDALPPGQTYSARVSACNSLGCNAPTMATPLTLAPPKQKPATPLDVALFDDSASTLRVRWRHPRSDGGDVITHYRVEWDSKLSFDSGTDANGESFKGSSLGYDRKPVANPGVGCLLTPCEAVIGSLERGNPYYVRVYAYNSFGYSVEAGYPVMPGFGIPKTLPEPPADVILTPSTSSTTLGLTVSFNALNNSFDDGGADVTQYQIEWDAMDLDAVVPNVVAAITSGQIAATISTSLINQVYFAEYTTQLLLLNATAYDVSGSFRLAFLNSVTPSLPWDISSDALTDALEALPTVGQVNVLRVGAGYSTAWFVTFLTAPFRADTSISGGVYGDIPLLKVSTDSSQSLAAFSTSQTATTTLSGTGTTLATATIIRAFNGFEQQVVQISTSAGTLGGFFLLSYDQQQTVPLPVDASAMAVKQALVQIKHSDESMGDIDVYKRKSSTPTGFVYTIVYKSRLGPNHPLVSCIGMDLTSSLPTGTTSCDTNRALGGGLPAMNSDHYGIAIVNATDLTIDDDGMAHYDILSLRLGVGYHVRVSAWNGVGNVFGETRASTPARFVVQNIPDSPRDVSVEPRSSTELLVSWAQPLNTGGTPILNYTVQFAARRGVAEQQLLKADSSLGDLSQRRLSLKLRVGDVVGITTILGNVSSNELQTALANALNIPGAIARVSRNSVGIFMGYGYEWVVTFSDSIGDVPPIELAEANYDSAKSSPDYMSALAVSVTELVKGSVDGSSMTSSSVTTVTVTPQHETQRVFIYSGSPVDLGGSVMLSVGGESTSALAVSATSYDIQVALEGLSTVGEVLVTVEGDVVEHSTFPAVRYGVYWDVTFVSSLDDLPLMAVGTDATLPFISSACGGTLSGITPCVDILNLVQGGLPPQTTLGNLSNTTNYVARITANNDLFTSTFVTLFDAFQPSTRPPLEVQNAQVAPLAVDSLSVLWLAPLHDGGAPVVHYKVQWDVSSSFDLQSIFSGSDTVLVGDNSGDHFNYRITGLSSTKDYFVSVVAYNSRGYGVPVTAQPADAHERVTHLTVQTASGTVLDEVALAAETMKLSFANYGSLTGSIGVTASALELQSALQRLKAVGIVSVKRSDYSMGPTATPYDLVGTSVALLLTWSITFRTASVEGVRASALGALAVTHTGPSLISTLEVVTPIEDGSLAIRPRHVSATGPRDLRVSIVDAQSLGVSWLPSLIPSTKYLVEWSSTPDFAVCRAGSISSSGTRTSYAIAAANSEVISTTLTDRVSYTIGSLPANTKQYVRVSAYNGNYGSPVLGQIVTVSTPTTSEDAAIVTIAVGLKSVSPRAVTPFRPTGVTMQVSSQDQPTQIEVKFIQPTKDALEFNADNGGAMITHYRVSWWDPSAVAANAKAVTSYDMRMVDQVGGVQTCPSGCMFRLGAEVQSLSLTPDAVAGTGSFRLVLSTSSFTQLISLTCSLTFTAAVNGVGTVGYSGCVDNTGTALNLQTELGTHARFMVQKLGAACIFEVAAVVLLPANKLPVRFVSAAGGSTTCPLTSATYPIHVEPTTSCILASTNAVGLATAVSGLVNSDGVDVSLDVDATSSISHFRITFSGSSATGASGSSTHTANVAQLEVVATDATGGCIGISGNVWTGTELDGGAVKPGVAYAVQVAALNSVGLGAPLRATALCHDLPCAAGDSVLAPAAPPLSPVSVTVASNRADRTALNVAWKAPKWNNGAPITQYLVEYSTAAFVVQPPSLCGGASCVTTLTAGTASTAPTLTVKLNTNPGLTSGQLVVLNSISPACILTISKDSSTYINTAWNGAQVVYNLERRHGCDAFSGQTVSLNALYDSTTDSSIVVLHDSATKGQQSTTIKSLAPNTQYTVRVRAQNREGYGAAQTATFICESGIESCNAAGTLATTRQLPTAPTLVVPSQLLGANMVGTTSHVLGFTADTMVIAFSDPNSWSGLEIVDTFRIEWDTTADFSSPNKQTQLVTPSITKVPSLWLTRQLCGNCITDLNVNTNPNTLSVSGVVQSFGLAINDWILVGAGTYACSFQVAQLPTTTTIPIVAGYTCGYFTLQALSLDAQETYDYQLTTGLTMGVTTHIRVTAHNSLGFGVPSDSVAVVPITPSDPPPYPNVVLSALTLEVEDDPNVRVTSLRVVFPPPTKSTLDQNGGGGSPVTKYLVEWIDTREFSNTIPQIQTITTLSSSSGSVTGSFSLTLDTTGSSCINCQIQGAFSTSALDASISAVDMKRELQKLPNIGNVDVGRDSCLTKNQCTWTITFLSELGVVPALTYSSRLYATGGTVTVTVTGTTQTGSLNGATGSGSATYCPTIVNGVAQNGRTHCGVLSVDATTTVPYEYVISGLTPGTTYYARVAAYNALGYGSRRVTAPTSLSVPFEPPSPPRSPFNILAPPILTLAGSTSLMVSYAPPSFTGGVPLTRYVIEWDPSPEFDSGSNGDALAQVTVDVSTLVATNDGAFRYIIDGLTKGQWVYVRMFARNGKVGDGVPVLTQPALDMPRGKPTAPSLVVAMNDLSVQPSGTSLKVSWSQGSADVTQYEIEWYQQATTEPLFGTPVIQKVKSTGSITGGFFSLSFGDGSTLYPWRLLPGTVDVDHNAQFLKTNEDLTGLLAVGDVVFVNNQAYLVSAAGTFSSTRLPLADASGYQTPGVLAQDLGTTPTTYTGNTVFGAQLYTQWRTTPLPMDITPADMQEALELLPSVGLVRVERLSVGGANYEWSVTFTSQVPRSNPAFPLLTANDRLLTSAVTDANIAVTKVSAGESPLAFGSAAVNASNAFGTDGLSTYSIPQLTTGVTYFIRVAAVNERGVGVFTSASVTGIAPTRPPLPLTNVVVSPLSPQLLGFSFDQMETSGGREVDDYRVEAALSPLFADPAIMQDLPPTTKFARITTAAHTGPFTTGSTFSLAAVSARSFHGTINKQVDLLASAQALAAGAAFLLRLNPDSTQGYGADSLYDKFSRGERIRIRNEEASVCLDASVAWQLRKTDTDLTTAGYDGNTGILKFSPTLTAALQAVIVVGTQIAIGAKAKGPADPTACQAVVTAVDADSLGIKHSCINTGTKLVNGLSIFIVKGIAPITSTGYSGNTITLSTALDNHLLDLIVPDTRIYVGTTPSSAASCRAKVIGAASMALQLAPVNCAEAATKLSAGSPIYVYRGPTVLPLCEPDDPWTQLNSSSIAALVTNLDATGGREPLPVFRSDSAVNIATNLGATGSSTEVQLWPGLNTMNINCGDYIRLGRAPSDSPEAEALEQLATFRVRGKCDSGGCDCSRSAKTRLQLGSLADSAVPVSLAPRLDLLHGSVTREIQRIVITVTGSSVVYNVGGFRVQFGDEVSSLTLGAGGDGGSSLNDDVGCLVWASGPLANDASRDMLALERELENFAAIDDVRVKRAITTASGHVTVEYTVEFMGVQVRGKMPDLQILDVGVNGCSAFGTSTATVAPIVRDQSSFVTIYQAPTTPAIPFDASDEDVKAALETLSVVSNVDVNRQVNKHGYDWRVTFVEFPAPMETVEVTVTPFQQIEVDTSSLASGGGVSIFTRLPGIVRLARADVLSSSQMLVQWDVPAHDGGEPVTEFLVEWWLDGASSTAAKPFATVHSLEAASNSVTDDVATITVSSPTVGSNTYLSGTFSVGFDGQWSPELLYDISAVDMQAALIALPTIENVIVNRELTSAVVHGDDSPALLASAITTLGVVGNVNVRIRDTTTQTTVCSANAAAKGLTIEFSTAQGDIPPIVITASTGVGVTVKEQRKGRAQLHVGRLPYAYVIDGLLAGNTYHARVAAYNSVGFGSFLEATDRNGLLLMSLRPITPRSLRVKAKMIDYSHGMLVVWTAPRSDDSNTNVYRVEWDFGAGFSSQCGENVETQTVVVTNTAANAAHNKFALLTDSLANGGTPIVCVDPSSSHMTAVDTSLLQTPLQGVGGVYAGATVSMQGLDTAIYDYGRTYTLTFPQTIAATADIVENQAVAVSPVDIPLVYWNLGDATCTATPPDLVVVQRTAYGPGLDPQRGQGRIAINANGDVTVNECSAALARPLARQTIGALTATKNALRPEILNLAAKSGVFESADLARPALCESCAQKLAGTTLTTSTPVALSAGDYFVVADSPTTSTSKSTLRCVMLVGSRVGNVITVDQVNGPGQQACELPATYDAKTWRISRFELRAHTIRDLIPGREYAVRVVASSTSLGESAALATATTITST</sequence>
<dbReference type="Proteomes" id="UP000198211">
    <property type="component" value="Unassembled WGS sequence"/>
</dbReference>
<dbReference type="Gene3D" id="2.60.40.10">
    <property type="entry name" value="Immunoglobulins"/>
    <property type="match status" value="9"/>
</dbReference>
<feature type="domain" description="Fibronectin type-III" evidence="1">
    <location>
        <begin position="987"/>
        <end position="1093"/>
    </location>
</feature>
<dbReference type="STRING" id="4795.A0A225X668"/>
<organism evidence="2 3">
    <name type="scientific">Phytophthora megakarya</name>
    <dbReference type="NCBI Taxonomy" id="4795"/>
    <lineage>
        <taxon>Eukaryota</taxon>
        <taxon>Sar</taxon>
        <taxon>Stramenopiles</taxon>
        <taxon>Oomycota</taxon>
        <taxon>Peronosporomycetes</taxon>
        <taxon>Peronosporales</taxon>
        <taxon>Peronosporaceae</taxon>
        <taxon>Phytophthora</taxon>
    </lineage>
</organism>
<keyword evidence="3" id="KW-1185">Reference proteome</keyword>
<evidence type="ECO:0000313" key="3">
    <source>
        <dbReference type="Proteomes" id="UP000198211"/>
    </source>
</evidence>
<proteinExistence type="predicted"/>
<dbReference type="Pfam" id="PF00041">
    <property type="entry name" value="fn3"/>
    <property type="match status" value="3"/>
</dbReference>
<accession>A0A225X668</accession>
<dbReference type="PANTHER" id="PTHR21437:SF1">
    <property type="entry name" value="WIDE AWAKE"/>
    <property type="match status" value="1"/>
</dbReference>
<name>A0A225X668_9STRA</name>
<dbReference type="PANTHER" id="PTHR21437">
    <property type="entry name" value="WIDE AWAKE"/>
    <property type="match status" value="1"/>
</dbReference>